<evidence type="ECO:0000256" key="1">
    <source>
        <dbReference type="SAM" id="MobiDB-lite"/>
    </source>
</evidence>
<name>A0A420Y753_9PEZI</name>
<feature type="compositionally biased region" description="Low complexity" evidence="1">
    <location>
        <begin position="214"/>
        <end position="224"/>
    </location>
</feature>
<evidence type="ECO:0000313" key="2">
    <source>
        <dbReference type="EMBL" id="RKU43705.1"/>
    </source>
</evidence>
<organism evidence="2 3">
    <name type="scientific">Coniochaeta pulveracea</name>
    <dbReference type="NCBI Taxonomy" id="177199"/>
    <lineage>
        <taxon>Eukaryota</taxon>
        <taxon>Fungi</taxon>
        <taxon>Dikarya</taxon>
        <taxon>Ascomycota</taxon>
        <taxon>Pezizomycotina</taxon>
        <taxon>Sordariomycetes</taxon>
        <taxon>Sordariomycetidae</taxon>
        <taxon>Coniochaetales</taxon>
        <taxon>Coniochaetaceae</taxon>
        <taxon>Coniochaeta</taxon>
    </lineage>
</organism>
<accession>A0A420Y753</accession>
<evidence type="ECO:0000313" key="3">
    <source>
        <dbReference type="Proteomes" id="UP000275385"/>
    </source>
</evidence>
<dbReference type="Proteomes" id="UP000275385">
    <property type="component" value="Unassembled WGS sequence"/>
</dbReference>
<feature type="region of interest" description="Disordered" evidence="1">
    <location>
        <begin position="152"/>
        <end position="224"/>
    </location>
</feature>
<dbReference type="EMBL" id="QVQW01000039">
    <property type="protein sequence ID" value="RKU43705.1"/>
    <property type="molecule type" value="Genomic_DNA"/>
</dbReference>
<sequence length="349" mass="37983">MMNGYRNLTTCNWRHSTGRLNDSSTLSLQVPWPPQSSDAQKQAKHSILMRAQTYNTPTPWTVVSFLHHFIIITRNQGKLYYGRRSTAVAEMDAKAPTTTHDGLATPPIQANAPLVYITGSPSTNKKCVAETLALILGDTKAILVDHPYSLSLTPPPPSSTPPPLTAPNPNHLQLPVTPSSARPTAQKQHASYSRAIRPTNIRMPSSSVRRRSSSHPPESASPFSDPLLTALYHAPTRTGIVTDCDVRVRAADAAAATGRLLLTVRLYQHHQGSHEAYNEAPAGGPRLDVPDLEPHGTALKILEFVNNETSKRRNGEADEWSSISASSSCICGVITPVLTPAEERGEMRF</sequence>
<protein>
    <submittedName>
        <fullName evidence="2">Uncharacterized protein</fullName>
    </submittedName>
</protein>
<comment type="caution">
    <text evidence="2">The sequence shown here is derived from an EMBL/GenBank/DDBJ whole genome shotgun (WGS) entry which is preliminary data.</text>
</comment>
<proteinExistence type="predicted"/>
<dbReference type="AlphaFoldDB" id="A0A420Y753"/>
<dbReference type="OrthoDB" id="10637716at2759"/>
<keyword evidence="3" id="KW-1185">Reference proteome</keyword>
<feature type="compositionally biased region" description="Polar residues" evidence="1">
    <location>
        <begin position="176"/>
        <end position="191"/>
    </location>
</feature>
<feature type="compositionally biased region" description="Pro residues" evidence="1">
    <location>
        <begin position="153"/>
        <end position="166"/>
    </location>
</feature>
<gene>
    <name evidence="2" type="ORF">DL546_002602</name>
</gene>
<reference evidence="2 3" key="1">
    <citation type="submission" date="2018-08" db="EMBL/GenBank/DDBJ databases">
        <title>Draft genome of the lignicolous fungus Coniochaeta pulveracea.</title>
        <authorList>
            <person name="Borstlap C.J."/>
            <person name="De Witt R.N."/>
            <person name="Botha A."/>
            <person name="Volschenk H."/>
        </authorList>
    </citation>
    <scope>NUCLEOTIDE SEQUENCE [LARGE SCALE GENOMIC DNA]</scope>
    <source>
        <strain evidence="2 3">CAB683</strain>
    </source>
</reference>